<dbReference type="AlphaFoldDB" id="A0A3N1KVF2"/>
<sequence>MNVLDFRDLILRQDLTAFIHRTFRTVSPGTYLPNWHVEVLAWHLREVMAGRLLRLVITLPPRSTKSIAASVAFPAFLLGHNPGQRIICVSYSDDLARMFGRQCRQIMTAGWYRSVFPGTVLDARKISELEMATTARGGRFTTSIGGTLTGRGANVIIIDDPLNATNAGSEAERNRANSWFDESVMSRLDDKSTGAIIVVQQRLHEEDLAGHLLAKGGFHHLCLPAIAVEDETWTLGMGRVHRRSVGQALHPERDGLNALAALREQMGSMLFSAQYQQQPVPPDGNLFRREWIRQSPPSEFDGADRIFHSWDVASSTNLRADCSVCTRWRLEPNERYRLLEVVRGRWEYPELMARATRMAAADSPEMILIEDANSGTALLQSMREAHVFNVLGIKPKLDKAARASKATAEFETGRVLLPNDAIWLPDLLHELLGFPHGRYDDQVDSISQFLLWAAERRAVPAIPVVGPGGRRQESPWGIGGSLW</sequence>
<protein>
    <submittedName>
        <fullName evidence="3">Putative phage terminase large subunit-like protein</fullName>
    </submittedName>
</protein>
<dbReference type="Gene3D" id="3.30.420.240">
    <property type="match status" value="1"/>
</dbReference>
<evidence type="ECO:0000259" key="2">
    <source>
        <dbReference type="Pfam" id="PF17289"/>
    </source>
</evidence>
<gene>
    <name evidence="3" type="ORF">EDC65_3286</name>
</gene>
<dbReference type="OrthoDB" id="9771580at2"/>
<reference evidence="3 4" key="1">
    <citation type="submission" date="2018-11" db="EMBL/GenBank/DDBJ databases">
        <title>Genomic Encyclopedia of Type Strains, Phase IV (KMG-IV): sequencing the most valuable type-strain genomes for metagenomic binning, comparative biology and taxonomic classification.</title>
        <authorList>
            <person name="Goeker M."/>
        </authorList>
    </citation>
    <scope>NUCLEOTIDE SEQUENCE [LARGE SCALE GENOMIC DNA]</scope>
    <source>
        <strain evidence="3 4">DSM 5900</strain>
    </source>
</reference>
<comment type="caution">
    <text evidence="3">The sequence shown here is derived from an EMBL/GenBank/DDBJ whole genome shotgun (WGS) entry which is preliminary data.</text>
</comment>
<name>A0A3N1KVF2_9PROT</name>
<dbReference type="Pfam" id="PF17289">
    <property type="entry name" value="Terminase_6C"/>
    <property type="match status" value="1"/>
</dbReference>
<dbReference type="InterPro" id="IPR035421">
    <property type="entry name" value="Terminase_6C"/>
</dbReference>
<dbReference type="NCBIfam" id="TIGR01630">
    <property type="entry name" value="psiM2_ORF9"/>
    <property type="match status" value="1"/>
</dbReference>
<accession>A0A3N1KVF2</accession>
<evidence type="ECO:0000256" key="1">
    <source>
        <dbReference type="ARBA" id="ARBA00022612"/>
    </source>
</evidence>
<dbReference type="Proteomes" id="UP000278222">
    <property type="component" value="Unassembled WGS sequence"/>
</dbReference>
<proteinExistence type="predicted"/>
<evidence type="ECO:0000313" key="3">
    <source>
        <dbReference type="EMBL" id="ROP83944.1"/>
    </source>
</evidence>
<keyword evidence="4" id="KW-1185">Reference proteome</keyword>
<dbReference type="EMBL" id="RJKX01000015">
    <property type="protein sequence ID" value="ROP83944.1"/>
    <property type="molecule type" value="Genomic_DNA"/>
</dbReference>
<feature type="domain" description="Terminase large subunit gp17-like C-terminal" evidence="2">
    <location>
        <begin position="310"/>
        <end position="450"/>
    </location>
</feature>
<dbReference type="InterPro" id="IPR006517">
    <property type="entry name" value="Phage_terminase_lsu-like_C"/>
</dbReference>
<keyword evidence="1" id="KW-1188">Viral release from host cell</keyword>
<dbReference type="RefSeq" id="WP_123691450.1">
    <property type="nucleotide sequence ID" value="NZ_AP019700.1"/>
</dbReference>
<organism evidence="3 4">
    <name type="scientific">Stella humosa</name>
    <dbReference type="NCBI Taxonomy" id="94"/>
    <lineage>
        <taxon>Bacteria</taxon>
        <taxon>Pseudomonadati</taxon>
        <taxon>Pseudomonadota</taxon>
        <taxon>Alphaproteobacteria</taxon>
        <taxon>Rhodospirillales</taxon>
        <taxon>Stellaceae</taxon>
        <taxon>Stella</taxon>
    </lineage>
</organism>
<evidence type="ECO:0000313" key="4">
    <source>
        <dbReference type="Proteomes" id="UP000278222"/>
    </source>
</evidence>